<feature type="region of interest" description="Disordered" evidence="6">
    <location>
        <begin position="179"/>
        <end position="207"/>
    </location>
</feature>
<proteinExistence type="predicted"/>
<comment type="caution">
    <text evidence="8">The sequence shown here is derived from an EMBL/GenBank/DDBJ whole genome shotgun (WGS) entry which is preliminary data.</text>
</comment>
<protein>
    <recommendedName>
        <fullName evidence="7">Arf-GAP domain-containing protein</fullName>
    </recommendedName>
</protein>
<dbReference type="GO" id="GO:0005096">
    <property type="term" value="F:GTPase activator activity"/>
    <property type="evidence" value="ECO:0007669"/>
    <property type="project" value="UniProtKB-KW"/>
</dbReference>
<dbReference type="OrthoDB" id="983479at2759"/>
<feature type="region of interest" description="Disordered" evidence="6">
    <location>
        <begin position="368"/>
        <end position="387"/>
    </location>
</feature>
<dbReference type="AlphaFoldDB" id="A0A2T9YSJ5"/>
<evidence type="ECO:0000256" key="4">
    <source>
        <dbReference type="ARBA" id="ARBA00022833"/>
    </source>
</evidence>
<evidence type="ECO:0000256" key="2">
    <source>
        <dbReference type="ARBA" id="ARBA00022723"/>
    </source>
</evidence>
<dbReference type="PANTHER" id="PTHR45686">
    <property type="entry name" value="ADP-RIBOSYLATION FACTOR GTPASE ACTIVATING PROTEIN 3, ISOFORM H-RELATED"/>
    <property type="match status" value="1"/>
</dbReference>
<feature type="compositionally biased region" description="Basic and acidic residues" evidence="6">
    <location>
        <begin position="296"/>
        <end position="306"/>
    </location>
</feature>
<dbReference type="PANTHER" id="PTHR45686:SF4">
    <property type="entry name" value="ADP-RIBOSYLATION FACTOR GTPASE ACTIVATING PROTEIN 3, ISOFORM H"/>
    <property type="match status" value="1"/>
</dbReference>
<keyword evidence="1" id="KW-0343">GTPase activation</keyword>
<feature type="compositionally biased region" description="Basic and acidic residues" evidence="6">
    <location>
        <begin position="398"/>
        <end position="415"/>
    </location>
</feature>
<feature type="region of interest" description="Disordered" evidence="6">
    <location>
        <begin position="392"/>
        <end position="426"/>
    </location>
</feature>
<feature type="compositionally biased region" description="Polar residues" evidence="6">
    <location>
        <begin position="368"/>
        <end position="377"/>
    </location>
</feature>
<dbReference type="PRINTS" id="PR00405">
    <property type="entry name" value="REVINTRACTNG"/>
</dbReference>
<evidence type="ECO:0000256" key="6">
    <source>
        <dbReference type="SAM" id="MobiDB-lite"/>
    </source>
</evidence>
<dbReference type="InterPro" id="IPR037278">
    <property type="entry name" value="ARFGAP/RecO"/>
</dbReference>
<evidence type="ECO:0000259" key="7">
    <source>
        <dbReference type="PROSITE" id="PS50115"/>
    </source>
</evidence>
<dbReference type="Pfam" id="PF01412">
    <property type="entry name" value="ArfGap"/>
    <property type="match status" value="1"/>
</dbReference>
<feature type="domain" description="Arf-GAP" evidence="7">
    <location>
        <begin position="20"/>
        <end position="126"/>
    </location>
</feature>
<keyword evidence="2" id="KW-0479">Metal-binding</keyword>
<evidence type="ECO:0000256" key="3">
    <source>
        <dbReference type="ARBA" id="ARBA00022771"/>
    </source>
</evidence>
<keyword evidence="3 5" id="KW-0863">Zinc-finger</keyword>
<dbReference type="Proteomes" id="UP000245383">
    <property type="component" value="Unassembled WGS sequence"/>
</dbReference>
<dbReference type="CDD" id="cd08831">
    <property type="entry name" value="ArfGap_ArfGap2_3_like"/>
    <property type="match status" value="1"/>
</dbReference>
<sequence length="478" mass="51939">MAPESTVAVGSALLPKEQVNTVFEQLCKKTENRACFDCGEQKPVWSSVPFGIYLCLSCSSFHRNLGVHVSFVRSTLLDSWTQSQLLSMKLGGNAKAKVFWINNGGSEYFKMSNNTSRSSGNMKNKYTCRAAVLYKAQLKSLVEEHLAQQTKNNTALAIEVTPEPDSAALTLTQSTNSLSLADTPVGSEKSAEKRENLAAQTKTQTTTVKKTTIIKPNLTLNRTTRPGMLGKVGGGASKSRFGGAVKIASAPMANFETIAAEANAQAAVERDLKVKEEKELKQRELERFNSNNNDRGGSKKEDKSDDWGSMGWTPSSKSSRLSYNDSYTASGKSGSQSVNGSSNTIENSERLGMGFGVTSANVNIPKKLNSSSTNSTGPGIAQSKFSSAKGISSSQFFGDEKGDMNDENSRYDRRRSSNTNGTNWGSEMFGSDLDLNDLGENAKEIARNILKSDQAEHLRLVWKQGASSVSDFLDQFRY</sequence>
<gene>
    <name evidence="8" type="ORF">BB561_001887</name>
</gene>
<feature type="compositionally biased region" description="Polar residues" evidence="6">
    <location>
        <begin position="312"/>
        <end position="346"/>
    </location>
</feature>
<evidence type="ECO:0000256" key="5">
    <source>
        <dbReference type="PROSITE-ProRule" id="PRU00288"/>
    </source>
</evidence>
<evidence type="ECO:0000256" key="1">
    <source>
        <dbReference type="ARBA" id="ARBA00022468"/>
    </source>
</evidence>
<evidence type="ECO:0000313" key="9">
    <source>
        <dbReference type="Proteomes" id="UP000245383"/>
    </source>
</evidence>
<dbReference type="SMART" id="SM00105">
    <property type="entry name" value="ArfGap"/>
    <property type="match status" value="1"/>
</dbReference>
<accession>A0A2T9YSJ5</accession>
<dbReference type="InterPro" id="IPR038508">
    <property type="entry name" value="ArfGAP_dom_sf"/>
</dbReference>
<name>A0A2T9YSJ5_9FUNG</name>
<dbReference type="EMBL" id="MBFR01000059">
    <property type="protein sequence ID" value="PVU95312.1"/>
    <property type="molecule type" value="Genomic_DNA"/>
</dbReference>
<dbReference type="STRING" id="133385.A0A2T9YSJ5"/>
<keyword evidence="4" id="KW-0862">Zinc</keyword>
<keyword evidence="9" id="KW-1185">Reference proteome</keyword>
<evidence type="ECO:0000313" key="8">
    <source>
        <dbReference type="EMBL" id="PVU95312.1"/>
    </source>
</evidence>
<reference evidence="8 9" key="1">
    <citation type="journal article" date="2018" name="MBio">
        <title>Comparative Genomics Reveals the Core Gene Toolbox for the Fungus-Insect Symbiosis.</title>
        <authorList>
            <person name="Wang Y."/>
            <person name="Stata M."/>
            <person name="Wang W."/>
            <person name="Stajich J.E."/>
            <person name="White M.M."/>
            <person name="Moncalvo J.M."/>
        </authorList>
    </citation>
    <scope>NUCLEOTIDE SEQUENCE [LARGE SCALE GENOMIC DNA]</scope>
    <source>
        <strain evidence="8 9">SWE-8-4</strain>
    </source>
</reference>
<dbReference type="InterPro" id="IPR001164">
    <property type="entry name" value="ArfGAP_dom"/>
</dbReference>
<dbReference type="SUPFAM" id="SSF57863">
    <property type="entry name" value="ArfGap/RecO-like zinc finger"/>
    <property type="match status" value="1"/>
</dbReference>
<dbReference type="GO" id="GO:0000139">
    <property type="term" value="C:Golgi membrane"/>
    <property type="evidence" value="ECO:0007669"/>
    <property type="project" value="GOC"/>
</dbReference>
<organism evidence="8 9">
    <name type="scientific">Smittium simulii</name>
    <dbReference type="NCBI Taxonomy" id="133385"/>
    <lineage>
        <taxon>Eukaryota</taxon>
        <taxon>Fungi</taxon>
        <taxon>Fungi incertae sedis</taxon>
        <taxon>Zoopagomycota</taxon>
        <taxon>Kickxellomycotina</taxon>
        <taxon>Harpellomycetes</taxon>
        <taxon>Harpellales</taxon>
        <taxon>Legeriomycetaceae</taxon>
        <taxon>Smittium</taxon>
    </lineage>
</organism>
<feature type="region of interest" description="Disordered" evidence="6">
    <location>
        <begin position="283"/>
        <end position="350"/>
    </location>
</feature>
<dbReference type="GO" id="GO:0008270">
    <property type="term" value="F:zinc ion binding"/>
    <property type="evidence" value="ECO:0007669"/>
    <property type="project" value="UniProtKB-KW"/>
</dbReference>
<dbReference type="PROSITE" id="PS50115">
    <property type="entry name" value="ARFGAP"/>
    <property type="match status" value="1"/>
</dbReference>
<dbReference type="Gene3D" id="1.10.220.150">
    <property type="entry name" value="Arf GTPase activating protein"/>
    <property type="match status" value="1"/>
</dbReference>
<dbReference type="GO" id="GO:0048205">
    <property type="term" value="P:COPI coating of Golgi vesicle"/>
    <property type="evidence" value="ECO:0007669"/>
    <property type="project" value="TreeGrafter"/>
</dbReference>